<dbReference type="Proteomes" id="UP001218638">
    <property type="component" value="Chromosome"/>
</dbReference>
<feature type="transmembrane region" description="Helical" evidence="1">
    <location>
        <begin position="195"/>
        <end position="213"/>
    </location>
</feature>
<keyword evidence="4" id="KW-1185">Reference proteome</keyword>
<keyword evidence="1" id="KW-0472">Membrane</keyword>
<feature type="domain" description="Urease accessory protein UreH-like transmembrane" evidence="2">
    <location>
        <begin position="9"/>
        <end position="209"/>
    </location>
</feature>
<feature type="transmembrane region" description="Helical" evidence="1">
    <location>
        <begin position="160"/>
        <end position="183"/>
    </location>
</feature>
<evidence type="ECO:0000313" key="4">
    <source>
        <dbReference type="Proteomes" id="UP001218638"/>
    </source>
</evidence>
<sequence length="242" mass="25560">MVADLSHVALLALLGTGHCVGMCGAFAIAAGSGTGGRARWWARQVAYQVGKGLGYVFVGVAVMAATRLIATRAPIEQVQGAIGWGVGLVMIALGLSQLFERRMPQAFLRWWQGSRACGVMRGLGQSSSAFKGLLIGWINGFLPCGLSFAALLYLVGTQSVTTLVAGALVFSLATLPGLAATAWLLPKLGGAGRQWLMRAAGVLLIALGGLTIVRNRPAVHHWFHEHLMWSADGENTTPDHHH</sequence>
<gene>
    <name evidence="3" type="ORF">PXH66_08450</name>
</gene>
<name>A0AAF0CRR3_9BACT</name>
<dbReference type="KEGG" id="slom:PXH66_08450"/>
<protein>
    <submittedName>
        <fullName evidence="3">Sulfite exporter TauE/SafE family protein</fullName>
    </submittedName>
</protein>
<evidence type="ECO:0000313" key="3">
    <source>
        <dbReference type="EMBL" id="WED66878.1"/>
    </source>
</evidence>
<dbReference type="EMBL" id="CP119075">
    <property type="protein sequence ID" value="WED66878.1"/>
    <property type="molecule type" value="Genomic_DNA"/>
</dbReference>
<keyword evidence="1" id="KW-0812">Transmembrane</keyword>
<organism evidence="3 4">
    <name type="scientific">Synoicihabitans lomoniglobus</name>
    <dbReference type="NCBI Taxonomy" id="2909285"/>
    <lineage>
        <taxon>Bacteria</taxon>
        <taxon>Pseudomonadati</taxon>
        <taxon>Verrucomicrobiota</taxon>
        <taxon>Opitutia</taxon>
        <taxon>Opitutales</taxon>
        <taxon>Opitutaceae</taxon>
        <taxon>Synoicihabitans</taxon>
    </lineage>
</organism>
<dbReference type="InterPro" id="IPR039447">
    <property type="entry name" value="UreH-like_TM_dom"/>
</dbReference>
<dbReference type="RefSeq" id="WP_330929629.1">
    <property type="nucleotide sequence ID" value="NZ_CP119075.1"/>
</dbReference>
<feature type="transmembrane region" description="Helical" evidence="1">
    <location>
        <begin position="133"/>
        <end position="154"/>
    </location>
</feature>
<keyword evidence="1" id="KW-1133">Transmembrane helix</keyword>
<accession>A0AAF0CRR3</accession>
<dbReference type="Pfam" id="PF13386">
    <property type="entry name" value="DsbD_2"/>
    <property type="match status" value="1"/>
</dbReference>
<feature type="transmembrane region" description="Helical" evidence="1">
    <location>
        <begin position="6"/>
        <end position="31"/>
    </location>
</feature>
<evidence type="ECO:0000259" key="2">
    <source>
        <dbReference type="Pfam" id="PF13386"/>
    </source>
</evidence>
<evidence type="ECO:0000256" key="1">
    <source>
        <dbReference type="SAM" id="Phobius"/>
    </source>
</evidence>
<reference evidence="3" key="1">
    <citation type="submission" date="2023-03" db="EMBL/GenBank/DDBJ databases">
        <title>Lomoglobus Profundus gen. nov., sp. nov., a novel member of the phylum Verrucomicrobia, isolated from deep-marine sediment of South China Sea.</title>
        <authorList>
            <person name="Ahmad T."/>
            <person name="Ishaq S.E."/>
            <person name="Wang F."/>
        </authorList>
    </citation>
    <scope>NUCLEOTIDE SEQUENCE</scope>
    <source>
        <strain evidence="3">LMO-M01</strain>
    </source>
</reference>
<dbReference type="PANTHER" id="PTHR42208">
    <property type="entry name" value="HEAVY METAL TRANSPORTER-RELATED"/>
    <property type="match status" value="1"/>
</dbReference>
<dbReference type="PANTHER" id="PTHR42208:SF1">
    <property type="entry name" value="HEAVY METAL TRANSPORTER"/>
    <property type="match status" value="1"/>
</dbReference>
<proteinExistence type="predicted"/>
<feature type="transmembrane region" description="Helical" evidence="1">
    <location>
        <begin position="52"/>
        <end position="70"/>
    </location>
</feature>
<feature type="transmembrane region" description="Helical" evidence="1">
    <location>
        <begin position="82"/>
        <end position="99"/>
    </location>
</feature>
<dbReference type="AlphaFoldDB" id="A0AAF0CRR3"/>